<dbReference type="EC" id="2.7.1.180" evidence="2 18"/>
<evidence type="ECO:0000256" key="8">
    <source>
        <dbReference type="ARBA" id="ARBA00022723"/>
    </source>
</evidence>
<keyword evidence="8 18" id="KW-0479">Metal-binding</keyword>
<dbReference type="GO" id="GO:0046872">
    <property type="term" value="F:metal ion binding"/>
    <property type="evidence" value="ECO:0007669"/>
    <property type="project" value="UniProtKB-UniRule"/>
</dbReference>
<dbReference type="GO" id="GO:0016740">
    <property type="term" value="F:transferase activity"/>
    <property type="evidence" value="ECO:0007669"/>
    <property type="project" value="UniProtKB-UniRule"/>
</dbReference>
<dbReference type="AlphaFoldDB" id="A0A916V1U9"/>
<evidence type="ECO:0000256" key="18">
    <source>
        <dbReference type="PIRNR" id="PIRNR006268"/>
    </source>
</evidence>
<evidence type="ECO:0000256" key="1">
    <source>
        <dbReference type="ARBA" id="ARBA00008282"/>
    </source>
</evidence>
<evidence type="ECO:0000313" key="21">
    <source>
        <dbReference type="Proteomes" id="UP000637423"/>
    </source>
</evidence>
<name>A0A916V1U9_9BURK</name>
<keyword evidence="9" id="KW-0732">Signal</keyword>
<keyword evidence="21" id="KW-1185">Reference proteome</keyword>
<evidence type="ECO:0000256" key="13">
    <source>
        <dbReference type="ARBA" id="ARBA00023139"/>
    </source>
</evidence>
<keyword evidence="4" id="KW-1003">Cell membrane</keyword>
<dbReference type="InterPro" id="IPR003374">
    <property type="entry name" value="ApbE-like_sf"/>
</dbReference>
<keyword evidence="13" id="KW-0564">Palmitate</keyword>
<keyword evidence="5" id="KW-0997">Cell inner membrane</keyword>
<reference evidence="20" key="1">
    <citation type="journal article" date="2014" name="Int. J. Syst. Evol. Microbiol.">
        <title>Complete genome sequence of Corynebacterium casei LMG S-19264T (=DSM 44701T), isolated from a smear-ripened cheese.</title>
        <authorList>
            <consortium name="US DOE Joint Genome Institute (JGI-PGF)"/>
            <person name="Walter F."/>
            <person name="Albersmeier A."/>
            <person name="Kalinowski J."/>
            <person name="Ruckert C."/>
        </authorList>
    </citation>
    <scope>NUCLEOTIDE SEQUENCE</scope>
    <source>
        <strain evidence="20">CGMCC 1.10998</strain>
    </source>
</reference>
<evidence type="ECO:0000256" key="17">
    <source>
        <dbReference type="ARBA" id="ARBA00060485"/>
    </source>
</evidence>
<evidence type="ECO:0000256" key="11">
    <source>
        <dbReference type="ARBA" id="ARBA00022842"/>
    </source>
</evidence>
<dbReference type="Gene3D" id="3.10.520.10">
    <property type="entry name" value="ApbE-like domains"/>
    <property type="match status" value="1"/>
</dbReference>
<evidence type="ECO:0000256" key="14">
    <source>
        <dbReference type="ARBA" id="ARBA00023288"/>
    </source>
</evidence>
<evidence type="ECO:0000256" key="12">
    <source>
        <dbReference type="ARBA" id="ARBA00023136"/>
    </source>
</evidence>
<comment type="caution">
    <text evidence="20">The sequence shown here is derived from an EMBL/GenBank/DDBJ whole genome shotgun (WGS) entry which is preliminary data.</text>
</comment>
<proteinExistence type="inferred from homology"/>
<dbReference type="RefSeq" id="WP_188568989.1">
    <property type="nucleotide sequence ID" value="NZ_BMED01000007.1"/>
</dbReference>
<evidence type="ECO:0000256" key="3">
    <source>
        <dbReference type="ARBA" id="ARBA00016337"/>
    </source>
</evidence>
<keyword evidence="14" id="KW-0449">Lipoprotein</keyword>
<reference evidence="20" key="2">
    <citation type="submission" date="2020-09" db="EMBL/GenBank/DDBJ databases">
        <authorList>
            <person name="Sun Q."/>
            <person name="Zhou Y."/>
        </authorList>
    </citation>
    <scope>NUCLEOTIDE SEQUENCE</scope>
    <source>
        <strain evidence="20">CGMCC 1.10998</strain>
    </source>
</reference>
<comment type="cofactor">
    <cofactor evidence="19">
        <name>Mg(2+)</name>
        <dbReference type="ChEBI" id="CHEBI:18420"/>
    </cofactor>
    <cofactor evidence="19">
        <name>Mn(2+)</name>
        <dbReference type="ChEBI" id="CHEBI:29035"/>
    </cofactor>
    <text evidence="19">Magnesium. Can also use manganese.</text>
</comment>
<feature type="binding site" evidence="19">
    <location>
        <position position="170"/>
    </location>
    <ligand>
        <name>Mg(2+)</name>
        <dbReference type="ChEBI" id="CHEBI:18420"/>
    </ligand>
</feature>
<dbReference type="GO" id="GO:0005886">
    <property type="term" value="C:plasma membrane"/>
    <property type="evidence" value="ECO:0007669"/>
    <property type="project" value="UniProtKB-SubCell"/>
</dbReference>
<evidence type="ECO:0000256" key="19">
    <source>
        <dbReference type="PIRSR" id="PIRSR006268-2"/>
    </source>
</evidence>
<evidence type="ECO:0000256" key="2">
    <source>
        <dbReference type="ARBA" id="ARBA00011955"/>
    </source>
</evidence>
<evidence type="ECO:0000256" key="7">
    <source>
        <dbReference type="ARBA" id="ARBA00022679"/>
    </source>
</evidence>
<keyword evidence="12" id="KW-0472">Membrane</keyword>
<keyword evidence="6 18" id="KW-0285">Flavoprotein</keyword>
<keyword evidence="10 18" id="KW-0274">FAD</keyword>
<dbReference type="PANTHER" id="PTHR30040">
    <property type="entry name" value="THIAMINE BIOSYNTHESIS LIPOPROTEIN APBE"/>
    <property type="match status" value="1"/>
</dbReference>
<dbReference type="SUPFAM" id="SSF143631">
    <property type="entry name" value="ApbE-like"/>
    <property type="match status" value="1"/>
</dbReference>
<evidence type="ECO:0000256" key="4">
    <source>
        <dbReference type="ARBA" id="ARBA00022475"/>
    </source>
</evidence>
<evidence type="ECO:0000256" key="15">
    <source>
        <dbReference type="ARBA" id="ARBA00031306"/>
    </source>
</evidence>
<dbReference type="PIRSF" id="PIRSF006268">
    <property type="entry name" value="ApbE"/>
    <property type="match status" value="1"/>
</dbReference>
<dbReference type="PANTHER" id="PTHR30040:SF2">
    <property type="entry name" value="FAD:PROTEIN FMN TRANSFERASE"/>
    <property type="match status" value="1"/>
</dbReference>
<dbReference type="EMBL" id="BMED01000007">
    <property type="protein sequence ID" value="GGC97385.1"/>
    <property type="molecule type" value="Genomic_DNA"/>
</dbReference>
<evidence type="ECO:0000256" key="10">
    <source>
        <dbReference type="ARBA" id="ARBA00022827"/>
    </source>
</evidence>
<evidence type="ECO:0000256" key="9">
    <source>
        <dbReference type="ARBA" id="ARBA00022729"/>
    </source>
</evidence>
<sequence>MNRVLIPLTMAQPPSIPPSATIDSLAGNSMGTTWSVKLVRPDHLALEQLHAGIQQRLDSVVEQMSTWLDSSTLSRFNRAEAGSWHALPPEFFKVLDYALYIAQQSNGAYDPGVGPLVNLWGFGPGGRHDQAPAAAAIDHARAARGWREVKLDRLEQRALQPGGVYIDLSSIAKGFGVDHVAQYLQEQGVQSYLVEVGGELRGYGCKPDNDPWWVELEQPLPLSSAATHDGSPQKNLIALHEMSVATSGDYRRFFEHKGRRYSHTIDPRTGYPVEHALASVTVLHTSCMIADGLSTALTVLGVQEGMDYARSQNIAAYFVSRTAQGFEECMSPAFEAMLD</sequence>
<feature type="binding site" evidence="19">
    <location>
        <position position="291"/>
    </location>
    <ligand>
        <name>Mg(2+)</name>
        <dbReference type="ChEBI" id="CHEBI:18420"/>
    </ligand>
</feature>
<evidence type="ECO:0000256" key="5">
    <source>
        <dbReference type="ARBA" id="ARBA00022519"/>
    </source>
</evidence>
<comment type="catalytic activity">
    <reaction evidence="16 18">
        <text>L-threonyl-[protein] + FAD = FMN-L-threonyl-[protein] + AMP + H(+)</text>
        <dbReference type="Rhea" id="RHEA:36847"/>
        <dbReference type="Rhea" id="RHEA-COMP:11060"/>
        <dbReference type="Rhea" id="RHEA-COMP:11061"/>
        <dbReference type="ChEBI" id="CHEBI:15378"/>
        <dbReference type="ChEBI" id="CHEBI:30013"/>
        <dbReference type="ChEBI" id="CHEBI:57692"/>
        <dbReference type="ChEBI" id="CHEBI:74257"/>
        <dbReference type="ChEBI" id="CHEBI:456215"/>
        <dbReference type="EC" id="2.7.1.180"/>
    </reaction>
</comment>
<comment type="similarity">
    <text evidence="1 18">Belongs to the ApbE family.</text>
</comment>
<dbReference type="FunFam" id="3.10.520.10:FF:000001">
    <property type="entry name" value="FAD:protein FMN transferase"/>
    <property type="match status" value="1"/>
</dbReference>
<organism evidence="20 21">
    <name type="scientific">Undibacterium terreum</name>
    <dbReference type="NCBI Taxonomy" id="1224302"/>
    <lineage>
        <taxon>Bacteria</taxon>
        <taxon>Pseudomonadati</taxon>
        <taxon>Pseudomonadota</taxon>
        <taxon>Betaproteobacteria</taxon>
        <taxon>Burkholderiales</taxon>
        <taxon>Oxalobacteraceae</taxon>
        <taxon>Undibacterium</taxon>
    </lineage>
</organism>
<evidence type="ECO:0000313" key="20">
    <source>
        <dbReference type="EMBL" id="GGC97385.1"/>
    </source>
</evidence>
<evidence type="ECO:0000256" key="16">
    <source>
        <dbReference type="ARBA" id="ARBA00048540"/>
    </source>
</evidence>
<keyword evidence="11 18" id="KW-0460">Magnesium</keyword>
<comment type="subcellular location">
    <subcellularLocation>
        <location evidence="17">Cell inner membrane</location>
        <topology evidence="17">Lipid-anchor</topology>
        <orientation evidence="17">Periplasmic side</orientation>
    </subcellularLocation>
</comment>
<feature type="binding site" evidence="19">
    <location>
        <position position="295"/>
    </location>
    <ligand>
        <name>Mg(2+)</name>
        <dbReference type="ChEBI" id="CHEBI:18420"/>
    </ligand>
</feature>
<protein>
    <recommendedName>
        <fullName evidence="3 18">FAD:protein FMN transferase</fullName>
        <ecNumber evidence="2 18">2.7.1.180</ecNumber>
    </recommendedName>
    <alternativeName>
        <fullName evidence="15 18">Flavin transferase</fullName>
    </alternativeName>
</protein>
<dbReference type="Pfam" id="PF02424">
    <property type="entry name" value="ApbE"/>
    <property type="match status" value="1"/>
</dbReference>
<accession>A0A916V1U9</accession>
<dbReference type="InterPro" id="IPR024932">
    <property type="entry name" value="ApbE"/>
</dbReference>
<dbReference type="Proteomes" id="UP000637423">
    <property type="component" value="Unassembled WGS sequence"/>
</dbReference>
<gene>
    <name evidence="20" type="ORF">GCM10011396_51140</name>
</gene>
<evidence type="ECO:0000256" key="6">
    <source>
        <dbReference type="ARBA" id="ARBA00022630"/>
    </source>
</evidence>
<keyword evidence="7 18" id="KW-0808">Transferase</keyword>